<evidence type="ECO:0000256" key="2">
    <source>
        <dbReference type="ARBA" id="ARBA00022475"/>
    </source>
</evidence>
<evidence type="ECO:0000256" key="1">
    <source>
        <dbReference type="ARBA" id="ARBA00004651"/>
    </source>
</evidence>
<feature type="transmembrane region" description="Helical" evidence="6">
    <location>
        <begin position="109"/>
        <end position="137"/>
    </location>
</feature>
<dbReference type="OrthoDB" id="7270324at2"/>
<comment type="subcellular location">
    <subcellularLocation>
        <location evidence="1">Cell membrane</location>
        <topology evidence="1">Multi-pass membrane protein</topology>
    </subcellularLocation>
</comment>
<dbReference type="RefSeq" id="WP_090875344.1">
    <property type="nucleotide sequence ID" value="NZ_FMXQ01000002.1"/>
</dbReference>
<reference evidence="8 9" key="1">
    <citation type="submission" date="2016-10" db="EMBL/GenBank/DDBJ databases">
        <authorList>
            <person name="de Groot N.N."/>
        </authorList>
    </citation>
    <scope>NUCLEOTIDE SEQUENCE [LARGE SCALE GENOMIC DNA]</scope>
    <source>
        <strain evidence="8 9">ATCC 35022</strain>
    </source>
</reference>
<dbReference type="AlphaFoldDB" id="A0A1G6B1Y3"/>
<evidence type="ECO:0000256" key="3">
    <source>
        <dbReference type="ARBA" id="ARBA00022692"/>
    </source>
</evidence>
<organism evidence="8 9">
    <name type="scientific">Bauldia litoralis</name>
    <dbReference type="NCBI Taxonomy" id="665467"/>
    <lineage>
        <taxon>Bacteria</taxon>
        <taxon>Pseudomonadati</taxon>
        <taxon>Pseudomonadota</taxon>
        <taxon>Alphaproteobacteria</taxon>
        <taxon>Hyphomicrobiales</taxon>
        <taxon>Kaistiaceae</taxon>
        <taxon>Bauldia</taxon>
    </lineage>
</organism>
<feature type="domain" description="RDD" evidence="7">
    <location>
        <begin position="27"/>
        <end position="149"/>
    </location>
</feature>
<evidence type="ECO:0000256" key="5">
    <source>
        <dbReference type="ARBA" id="ARBA00023136"/>
    </source>
</evidence>
<dbReference type="GO" id="GO:0005886">
    <property type="term" value="C:plasma membrane"/>
    <property type="evidence" value="ECO:0007669"/>
    <property type="project" value="UniProtKB-SubCell"/>
</dbReference>
<gene>
    <name evidence="8" type="ORF">SAMN02982931_01124</name>
</gene>
<dbReference type="InterPro" id="IPR010432">
    <property type="entry name" value="RDD"/>
</dbReference>
<keyword evidence="9" id="KW-1185">Reference proteome</keyword>
<evidence type="ECO:0000313" key="9">
    <source>
        <dbReference type="Proteomes" id="UP000199071"/>
    </source>
</evidence>
<evidence type="ECO:0000256" key="4">
    <source>
        <dbReference type="ARBA" id="ARBA00022989"/>
    </source>
</evidence>
<dbReference type="Proteomes" id="UP000199071">
    <property type="component" value="Unassembled WGS sequence"/>
</dbReference>
<feature type="transmembrane region" description="Helical" evidence="6">
    <location>
        <begin position="64"/>
        <end position="85"/>
    </location>
</feature>
<evidence type="ECO:0000313" key="8">
    <source>
        <dbReference type="EMBL" id="SDB14681.1"/>
    </source>
</evidence>
<sequence>MSNEAPTRSDSAVYDPDLRPELFDAILSKRVVAFVVDAIIIVLLMIPAALVVFIVGVVTFGIGWLLYGALFAIVALGYIALTLGGPRSATVGMRMTDIEMRTWNGGPSFPLLAVMHALIFWFSVGLLTPFILLVGLFTRRRQLLHDLLLGTIVVNSAPLRSFAK</sequence>
<keyword evidence="4 6" id="KW-1133">Transmembrane helix</keyword>
<dbReference type="Pfam" id="PF06271">
    <property type="entry name" value="RDD"/>
    <property type="match status" value="1"/>
</dbReference>
<dbReference type="PANTHER" id="PTHR36115">
    <property type="entry name" value="PROLINE-RICH ANTIGEN HOMOLOG-RELATED"/>
    <property type="match status" value="1"/>
</dbReference>
<keyword evidence="5 6" id="KW-0472">Membrane</keyword>
<proteinExistence type="predicted"/>
<accession>A0A1G6B1Y3</accession>
<keyword evidence="3 6" id="KW-0812">Transmembrane</keyword>
<evidence type="ECO:0000259" key="7">
    <source>
        <dbReference type="Pfam" id="PF06271"/>
    </source>
</evidence>
<name>A0A1G6B1Y3_9HYPH</name>
<evidence type="ECO:0000256" key="6">
    <source>
        <dbReference type="SAM" id="Phobius"/>
    </source>
</evidence>
<keyword evidence="2" id="KW-1003">Cell membrane</keyword>
<dbReference type="EMBL" id="FMXQ01000002">
    <property type="protein sequence ID" value="SDB14681.1"/>
    <property type="molecule type" value="Genomic_DNA"/>
</dbReference>
<protein>
    <submittedName>
        <fullName evidence="8">Uncharacterized membrane protein YckC, RDD family</fullName>
    </submittedName>
</protein>
<feature type="transmembrane region" description="Helical" evidence="6">
    <location>
        <begin position="31"/>
        <end position="57"/>
    </location>
</feature>
<dbReference type="InterPro" id="IPR051791">
    <property type="entry name" value="Pra-immunoreactive"/>
</dbReference>
<dbReference type="STRING" id="665467.SAMN02982931_01124"/>